<keyword evidence="2" id="KW-1185">Reference proteome</keyword>
<comment type="caution">
    <text evidence="1">The sequence shown here is derived from an EMBL/GenBank/DDBJ whole genome shotgun (WGS) entry which is preliminary data.</text>
</comment>
<gene>
    <name evidence="1" type="ORF">KUCAC02_008926</name>
</gene>
<reference evidence="1" key="1">
    <citation type="submission" date="2022-05" db="EMBL/GenBank/DDBJ databases">
        <title>Chromosome-level genome of Chaenocephalus aceratus.</title>
        <authorList>
            <person name="Park H."/>
        </authorList>
    </citation>
    <scope>NUCLEOTIDE SEQUENCE</scope>
    <source>
        <strain evidence="1">KU_202001</strain>
    </source>
</reference>
<organism evidence="1 2">
    <name type="scientific">Chaenocephalus aceratus</name>
    <name type="common">Blackfin icefish</name>
    <name type="synonym">Chaenichthys aceratus</name>
    <dbReference type="NCBI Taxonomy" id="36190"/>
    <lineage>
        <taxon>Eukaryota</taxon>
        <taxon>Metazoa</taxon>
        <taxon>Chordata</taxon>
        <taxon>Craniata</taxon>
        <taxon>Vertebrata</taxon>
        <taxon>Euteleostomi</taxon>
        <taxon>Actinopterygii</taxon>
        <taxon>Neopterygii</taxon>
        <taxon>Teleostei</taxon>
        <taxon>Neoteleostei</taxon>
        <taxon>Acanthomorphata</taxon>
        <taxon>Eupercaria</taxon>
        <taxon>Perciformes</taxon>
        <taxon>Notothenioidei</taxon>
        <taxon>Channichthyidae</taxon>
        <taxon>Chaenocephalus</taxon>
    </lineage>
</organism>
<dbReference type="Proteomes" id="UP001057452">
    <property type="component" value="Chromosome 12"/>
</dbReference>
<sequence>VEDEAVLDRGASCVKHVCNEQEVEGHHTVYIGVHVPKSYHRRRRHRRKSSHKERRDRAEHGTEGSKSDADESPPSILKPLVSPAERIRFILGEEDDGPPPPQLFTELDELLSVDGQEREGRKRPEGWSQGFGFEPEGILYPRRKPHPQASGEGLFCSGDMWIKFEEKVEKGGERWSKPHVATLSLHSLMELKTCIEKGTIMLDLEASTLPQIVETIIDSQVETGQLKSDQKEKVMYTLLRKHRHQTKKSNLRSLADIGKSVSSATRNRLETPVPCSSLLDPAEPCEVGRSSSMGYLSSHLSAGSPATAHRNLTSNSLSDFSDKPEKDQLKNKFMKKLPPDAEASNVLVGEVDFLEAPFVAFVRLQQAVMLGSLTEVPVPTRFLFILLGPKGKAKSYHEIGRAIATLMSDEVFHDIAYKAKDRQDLLAGIEEFLDEVIVLPPGEWDPSIRIEPPKSLPSADKRKNMYSGQEAPQMNGDTPHDAGHGGGGGDAVGEELQRTKSFVEASSWISSGSCHFSPGVLESFLGTALTGIVFCLLAGQPLTILSSTGPVLVFERLLFNNELDYLEFRLWIGLWSGVFCLVLVATDASFLVQYFTRFTEEGFSSLISFIFIYDAFKKMLKLAHHNQINSGYDPTSSPSTTAAACLATHRMSMVLSPWSNSTDVQMNATWASLNMEQCLKFGGQLVGSACGYVPDITLMSFILFFGTYACSMALKKFKFSLFFPTTVRKLISDFAIILTILLFCGVDALVGVNTPKLIVPSQFKPTSPLRGWFILRLEGTLGGKEHKLKKGAGYHLDLFLVAVLIIICSFLGLPWYVAATVISIAHIDSLKMETQTSAPRGAAQIPGSQGAKSHRYHCFLLTGLSVFMAPILKFIPMPVLYGVFLYMGVASLNGVPFMDRLQLLLMPAKHQPDLIYLRHVPQRRIHLFTFIQGLCLALLWVLKSTVAAIVFPVMILALVAVRKAMDYVFSQHDLSYLDDSDYPYNDNVPTIKISMDMMEEQEPMLGDKSMDRDQPQTVPNTHSPC</sequence>
<name>A0ACB9WTJ0_CHAAC</name>
<feature type="non-terminal residue" evidence="1">
    <location>
        <position position="1"/>
    </location>
</feature>
<proteinExistence type="predicted"/>
<evidence type="ECO:0000313" key="1">
    <source>
        <dbReference type="EMBL" id="KAI4816604.1"/>
    </source>
</evidence>
<accession>A0ACB9WTJ0</accession>
<evidence type="ECO:0000313" key="2">
    <source>
        <dbReference type="Proteomes" id="UP001057452"/>
    </source>
</evidence>
<dbReference type="EMBL" id="CM043796">
    <property type="protein sequence ID" value="KAI4816604.1"/>
    <property type="molecule type" value="Genomic_DNA"/>
</dbReference>
<protein>
    <submittedName>
        <fullName evidence="1">Uncharacterized protein</fullName>
    </submittedName>
</protein>